<feature type="compositionally biased region" description="Low complexity" evidence="3">
    <location>
        <begin position="232"/>
        <end position="246"/>
    </location>
</feature>
<feature type="region of interest" description="Disordered" evidence="3">
    <location>
        <begin position="1"/>
        <end position="309"/>
    </location>
</feature>
<dbReference type="OrthoDB" id="5588096at2759"/>
<reference evidence="5 6" key="1">
    <citation type="submission" date="2014-05" db="EMBL/GenBank/DDBJ databases">
        <title>Draft genome sequence of a rare smut relative, Tilletiaria anomala UBC 951.</title>
        <authorList>
            <consortium name="DOE Joint Genome Institute"/>
            <person name="Toome M."/>
            <person name="Kuo A."/>
            <person name="Henrissat B."/>
            <person name="Lipzen A."/>
            <person name="Tritt A."/>
            <person name="Yoshinaga Y."/>
            <person name="Zane M."/>
            <person name="Barry K."/>
            <person name="Grigoriev I.V."/>
            <person name="Spatafora J.W."/>
            <person name="Aimea M.C."/>
        </authorList>
    </citation>
    <scope>NUCLEOTIDE SEQUENCE [LARGE SCALE GENOMIC DNA]</scope>
    <source>
        <strain evidence="5 6">UBC 951</strain>
    </source>
</reference>
<feature type="compositionally biased region" description="Low complexity" evidence="3">
    <location>
        <begin position="1070"/>
        <end position="1082"/>
    </location>
</feature>
<comment type="caution">
    <text evidence="5">The sequence shown here is derived from an EMBL/GenBank/DDBJ whole genome shotgun (WGS) entry which is preliminary data.</text>
</comment>
<feature type="compositionally biased region" description="Low complexity" evidence="3">
    <location>
        <begin position="97"/>
        <end position="162"/>
    </location>
</feature>
<evidence type="ECO:0000256" key="2">
    <source>
        <dbReference type="SAM" id="Coils"/>
    </source>
</evidence>
<feature type="domain" description="GIT Spa2 homology (SHD)" evidence="4">
    <location>
        <begin position="343"/>
        <end position="373"/>
    </location>
</feature>
<evidence type="ECO:0000313" key="5">
    <source>
        <dbReference type="EMBL" id="KDN47169.1"/>
    </source>
</evidence>
<dbReference type="EMBL" id="JMSN01000031">
    <property type="protein sequence ID" value="KDN47169.1"/>
    <property type="molecule type" value="Genomic_DNA"/>
</dbReference>
<dbReference type="InterPro" id="IPR022018">
    <property type="entry name" value="GIT1_C"/>
</dbReference>
<name>A0A066W7V5_TILAU</name>
<keyword evidence="1" id="KW-0677">Repeat</keyword>
<sequence length="1270" mass="135563">MTSTYPNNPGFSVGALAPSPHSHLQASSFVPPFTPGQLISSSATDSAAGVGAGSFPRLGASPPFGPTTSLAAKGADSNKLASAVTPFPYGPSQRNHPPQALSSLPQQQQQQQQSNLYRVPTNSSVASNTSSTGDRLVAPTSPVSPLSPSSAAPGPGHSPPLSRNTTLRKLREQQGGRISPYPPAPAAPNSPGGRPVASFGQDQSAQAQNSAVQVQRGGSHNSSRSYGSLARSGTSSSAGDHSQSSQPRSPATGTFRVTNMTEPMPTAGPGPSGPFAPDGNALGRNVSSSSDAVRLNAPNTQRRRPRPDTEEIKRTGRLHYEELLRFLRSHLAKAELGGPRSNARDKLTRLSKQQFAELSTDVYDELMRRQANARNPNADPATHQPHLAVRDEFHPKRNQARQKLATLPKTRFKDLGSDVFFELERRFPELKEEFRPEAVVRDQQRAEAERERAAQQQAQAQAAAAAAAAQAQGSGSSSNVVKAQPTLSKQEEIIPAKSTMVEEKIAVPYANEKSADVKSIGAGLGRSGSQDSAPRASFVDDGDAASLRDSLDSATGINGKIGGLSGLGALTRKISKDPADERGNRMSTTSSVGTGFLNGYAASTVASGASPVVNRGGQFEGPPSSLGVDRLRSDYEFRIATLQQRITTLESQNSELRESLDDAKANARAKDSIIGELRESHARSAKELRDENDERYQAKNRELEDTLELLDKLREEHTNLQRQPAERRNADDPQIEQLRQERDALQQEYAQQEEMVQELQGQVGSLMEELKELSTRNDEMMAENDSSNVVIRDLNQQVQSYKRKYENAKTELRTLKATSQLYVKPPKADDFIPASDKGAIADVHLTAFQSSIDELLAAARSKTPSNVLLAMKSVVLATTLVTDDVAKSEQSGLAELSDDDNEQLQSLKSKASATLNNLMTACRNHASSHGMSPVSLLDAAASHVSTTIVDLVKLLKVRKASKVEAAQLEATFTQDGTKTLQNGLKPLHTGTSALASARTGMEPPSPSTSERRGTIGRANEKFGSGAIADDRFSPRTRQPSTFGRYSPVGYRADVTRKDSVGEGSWKNGTSKSRANSVSSASSTPGNVPAVPPINPGLLGTNGAHGGSGRTTPDNVTIGSDKGRLSNASPGSALIAGDSGEENWAELRGYIETQTKEIFNSISALLSAIREGAQGVQLRENLTQIVTIVSSIVAISNDNLPASTHKEGMRILANLTENCDKLGEMQSLTVFDKTTKTHMASASYGVAKGLKALEGLLNDAEDDEDVENIRA</sequence>
<evidence type="ECO:0000256" key="3">
    <source>
        <dbReference type="SAM" id="MobiDB-lite"/>
    </source>
</evidence>
<feature type="compositionally biased region" description="Low complexity" evidence="3">
    <location>
        <begin position="201"/>
        <end position="215"/>
    </location>
</feature>
<evidence type="ECO:0000313" key="6">
    <source>
        <dbReference type="Proteomes" id="UP000027361"/>
    </source>
</evidence>
<keyword evidence="6" id="KW-1185">Reference proteome</keyword>
<dbReference type="RefSeq" id="XP_013243790.1">
    <property type="nucleotide sequence ID" value="XM_013388336.1"/>
</dbReference>
<protein>
    <recommendedName>
        <fullName evidence="4">GIT Spa2 homology (SHD) domain-containing protein</fullName>
    </recommendedName>
</protein>
<evidence type="ECO:0000259" key="4">
    <source>
        <dbReference type="SMART" id="SM00555"/>
    </source>
</evidence>
<dbReference type="Pfam" id="PF08518">
    <property type="entry name" value="GIT_SHD"/>
    <property type="match status" value="2"/>
</dbReference>
<dbReference type="InterPro" id="IPR056439">
    <property type="entry name" value="VBS_C3G9"/>
</dbReference>
<dbReference type="InParanoid" id="A0A066W7V5"/>
<feature type="compositionally biased region" description="Polar residues" evidence="3">
    <location>
        <begin position="1"/>
        <end position="10"/>
    </location>
</feature>
<dbReference type="GeneID" id="25265981"/>
<dbReference type="AlphaFoldDB" id="A0A066W7V5"/>
<dbReference type="OMA" id="CRNHASS"/>
<feature type="region of interest" description="Disordered" evidence="3">
    <location>
        <begin position="521"/>
        <end position="540"/>
    </location>
</feature>
<feature type="domain" description="GIT Spa2 homology (SHD)" evidence="4">
    <location>
        <begin position="400"/>
        <end position="430"/>
    </location>
</feature>
<feature type="compositionally biased region" description="Basic and acidic residues" evidence="3">
    <location>
        <begin position="438"/>
        <end position="453"/>
    </location>
</feature>
<dbReference type="Pfam" id="PF23742">
    <property type="entry name" value="VBS_C3G9"/>
    <property type="match status" value="1"/>
</dbReference>
<dbReference type="GO" id="GO:0005078">
    <property type="term" value="F:MAP-kinase scaffold activity"/>
    <property type="evidence" value="ECO:0007669"/>
    <property type="project" value="TreeGrafter"/>
</dbReference>
<dbReference type="GO" id="GO:1902716">
    <property type="term" value="C:cell cortex of growing cell tip"/>
    <property type="evidence" value="ECO:0007669"/>
    <property type="project" value="TreeGrafter"/>
</dbReference>
<organism evidence="5 6">
    <name type="scientific">Tilletiaria anomala (strain ATCC 24038 / CBS 436.72 / UBC 951)</name>
    <dbReference type="NCBI Taxonomy" id="1037660"/>
    <lineage>
        <taxon>Eukaryota</taxon>
        <taxon>Fungi</taxon>
        <taxon>Dikarya</taxon>
        <taxon>Basidiomycota</taxon>
        <taxon>Ustilaginomycotina</taxon>
        <taxon>Exobasidiomycetes</taxon>
        <taxon>Georgefischeriales</taxon>
        <taxon>Tilletiariaceae</taxon>
        <taxon>Tilletiaria</taxon>
    </lineage>
</organism>
<dbReference type="STRING" id="1037660.A0A066W7V5"/>
<feature type="compositionally biased region" description="Polar residues" evidence="3">
    <location>
        <begin position="247"/>
        <end position="261"/>
    </location>
</feature>
<feature type="region of interest" description="Disordered" evidence="3">
    <location>
        <begin position="994"/>
        <end position="1047"/>
    </location>
</feature>
<evidence type="ECO:0000256" key="1">
    <source>
        <dbReference type="ARBA" id="ARBA00022737"/>
    </source>
</evidence>
<dbReference type="InterPro" id="IPR013724">
    <property type="entry name" value="GIT_SHD"/>
</dbReference>
<feature type="coiled-coil region" evidence="2">
    <location>
        <begin position="632"/>
        <end position="666"/>
    </location>
</feature>
<dbReference type="InterPro" id="IPR039892">
    <property type="entry name" value="Spa2/Sph1"/>
</dbReference>
<dbReference type="Pfam" id="PF12205">
    <property type="entry name" value="GIT1_C"/>
    <property type="match status" value="1"/>
</dbReference>
<proteinExistence type="predicted"/>
<dbReference type="Proteomes" id="UP000027361">
    <property type="component" value="Unassembled WGS sequence"/>
</dbReference>
<dbReference type="HOGENOM" id="CLU_006748_0_0_1"/>
<feature type="coiled-coil region" evidence="2">
    <location>
        <begin position="693"/>
        <end position="818"/>
    </location>
</feature>
<dbReference type="PANTHER" id="PTHR21601:SF0">
    <property type="entry name" value="PROTEIN SPA2-RELATED"/>
    <property type="match status" value="1"/>
</dbReference>
<accession>A0A066W7V5</accession>
<dbReference type="PANTHER" id="PTHR21601">
    <property type="entry name" value="SPA2 PROTEIN"/>
    <property type="match status" value="1"/>
</dbReference>
<feature type="region of interest" description="Disordered" evidence="3">
    <location>
        <begin position="438"/>
        <end position="459"/>
    </location>
</feature>
<feature type="compositionally biased region" description="Polar residues" evidence="3">
    <location>
        <begin position="216"/>
        <end position="226"/>
    </location>
</feature>
<feature type="region of interest" description="Disordered" evidence="3">
    <location>
        <begin position="1059"/>
        <end position="1136"/>
    </location>
</feature>
<dbReference type="GO" id="GO:0005826">
    <property type="term" value="C:actomyosin contractile ring"/>
    <property type="evidence" value="ECO:0007669"/>
    <property type="project" value="TreeGrafter"/>
</dbReference>
<gene>
    <name evidence="5" type="ORF">K437DRAFT_267943</name>
</gene>
<dbReference type="SMART" id="SM00555">
    <property type="entry name" value="GIT"/>
    <property type="match status" value="2"/>
</dbReference>
<keyword evidence="2" id="KW-0175">Coiled coil</keyword>